<dbReference type="InterPro" id="IPR000297">
    <property type="entry name" value="PPIase_PpiC"/>
</dbReference>
<name>G8LUU3_ACECE</name>
<keyword evidence="1 4" id="KW-0413">Isomerase</keyword>
<evidence type="ECO:0000259" key="3">
    <source>
        <dbReference type="PROSITE" id="PS50198"/>
    </source>
</evidence>
<proteinExistence type="predicted"/>
<dbReference type="STRING" id="720554.Clocl_1865"/>
<dbReference type="InterPro" id="IPR046357">
    <property type="entry name" value="PPIase_dom_sf"/>
</dbReference>
<feature type="domain" description="PpiC" evidence="3">
    <location>
        <begin position="199"/>
        <end position="305"/>
    </location>
</feature>
<feature type="signal peptide" evidence="2">
    <location>
        <begin position="1"/>
        <end position="23"/>
    </location>
</feature>
<dbReference type="Gene3D" id="3.10.50.40">
    <property type="match status" value="1"/>
</dbReference>
<dbReference type="EMBL" id="CP003065">
    <property type="protein sequence ID" value="AEV68473.1"/>
    <property type="molecule type" value="Genomic_DNA"/>
</dbReference>
<evidence type="ECO:0000313" key="5">
    <source>
        <dbReference type="Proteomes" id="UP000005435"/>
    </source>
</evidence>
<dbReference type="RefSeq" id="WP_014255058.1">
    <property type="nucleotide sequence ID" value="NC_016627.1"/>
</dbReference>
<evidence type="ECO:0000256" key="2">
    <source>
        <dbReference type="SAM" id="SignalP"/>
    </source>
</evidence>
<keyword evidence="1" id="KW-0697">Rotamase</keyword>
<dbReference type="PANTHER" id="PTHR47245">
    <property type="entry name" value="PEPTIDYLPROLYL ISOMERASE"/>
    <property type="match status" value="1"/>
</dbReference>
<dbReference type="InterPro" id="IPR050245">
    <property type="entry name" value="PrsA_foldase"/>
</dbReference>
<evidence type="ECO:0000313" key="4">
    <source>
        <dbReference type="EMBL" id="AEV68473.1"/>
    </source>
</evidence>
<dbReference type="HOGENOM" id="CLU_034646_0_0_9"/>
<sequence length="354" mass="40487" precursor="true">MKLRKILPIVLSTALMLSFSACNKNGQTSLNADSSKIVATVGEESISAVELKFYLSAYKEEAEEEAGLADKSDNEKKKYWKSEEGKSKKQEIIDVALDNIKELKILLASAKKDNIILDEQELNYIDQAMDQFIEQEGNGNVKEANKILLRDYGVTIDQYRALFTDFILAYQKYAQLKPTKIEISDSDIQKEFENNKEQFEKVTVQHILFKTINTTTFESLSEDEVAKKKSLAEEVLKKAQSGEKFEDLVKQYTEDDASKETGGEYTFTRNDDLVDEFKEWSFKAKEGDMDIVETYYGYHVMKFVKKTPPTLGDEEKATITSSLQTEEFQKMLDNLKAETQLVKNQEVIDSLDLF</sequence>
<dbReference type="OrthoDB" id="14196at2"/>
<dbReference type="Proteomes" id="UP000005435">
    <property type="component" value="Chromosome"/>
</dbReference>
<dbReference type="PROSITE" id="PS50198">
    <property type="entry name" value="PPIC_PPIASE_2"/>
    <property type="match status" value="1"/>
</dbReference>
<keyword evidence="5" id="KW-1185">Reference proteome</keyword>
<feature type="chain" id="PRO_5039702205" evidence="2">
    <location>
        <begin position="24"/>
        <end position="354"/>
    </location>
</feature>
<dbReference type="eggNOG" id="COG0760">
    <property type="taxonomic scope" value="Bacteria"/>
</dbReference>
<dbReference type="Pfam" id="PF13616">
    <property type="entry name" value="Rotamase_3"/>
    <property type="match status" value="1"/>
</dbReference>
<dbReference type="GO" id="GO:0003755">
    <property type="term" value="F:peptidyl-prolyl cis-trans isomerase activity"/>
    <property type="evidence" value="ECO:0007669"/>
    <property type="project" value="UniProtKB-KW"/>
</dbReference>
<dbReference type="InterPro" id="IPR027304">
    <property type="entry name" value="Trigger_fact/SurA_dom_sf"/>
</dbReference>
<organism evidence="4 5">
    <name type="scientific">Acetivibrio clariflavus (strain DSM 19732 / NBRC 101661 / EBR45)</name>
    <name type="common">Clostridium clariflavum</name>
    <dbReference type="NCBI Taxonomy" id="720554"/>
    <lineage>
        <taxon>Bacteria</taxon>
        <taxon>Bacillati</taxon>
        <taxon>Bacillota</taxon>
        <taxon>Clostridia</taxon>
        <taxon>Eubacteriales</taxon>
        <taxon>Oscillospiraceae</taxon>
        <taxon>Acetivibrio</taxon>
    </lineage>
</organism>
<evidence type="ECO:0000256" key="1">
    <source>
        <dbReference type="PROSITE-ProRule" id="PRU00278"/>
    </source>
</evidence>
<dbReference type="KEGG" id="ccl:Clocl_1865"/>
<keyword evidence="2" id="KW-0732">Signal</keyword>
<dbReference type="PROSITE" id="PS51257">
    <property type="entry name" value="PROKAR_LIPOPROTEIN"/>
    <property type="match status" value="1"/>
</dbReference>
<reference evidence="4 5" key="2">
    <citation type="journal article" date="2012" name="Stand. Genomic Sci.">
        <title>Complete Genome Sequence of Clostridium clariflavum DSM 19732.</title>
        <authorList>
            <person name="Izquierdo J.A."/>
            <person name="Goodwin L."/>
            <person name="Davenport K.W."/>
            <person name="Teshima H."/>
            <person name="Bruce D."/>
            <person name="Detter C."/>
            <person name="Tapia R."/>
            <person name="Han S."/>
            <person name="Land M."/>
            <person name="Hauser L."/>
            <person name="Jeffries C.D."/>
            <person name="Han J."/>
            <person name="Pitluck S."/>
            <person name="Nolan M."/>
            <person name="Chen A."/>
            <person name="Huntemann M."/>
            <person name="Mavromatis K."/>
            <person name="Mikhailova N."/>
            <person name="Liolios K."/>
            <person name="Woyke T."/>
            <person name="Lynd L.R."/>
        </authorList>
    </citation>
    <scope>NUCLEOTIDE SEQUENCE [LARGE SCALE GENOMIC DNA]</scope>
    <source>
        <strain evidence="5">DSM 19732 / NBRC 101661 / EBR45</strain>
    </source>
</reference>
<gene>
    <name evidence="4" type="ordered locus">Clocl_1865</name>
</gene>
<reference evidence="5" key="1">
    <citation type="submission" date="2011-12" db="EMBL/GenBank/DDBJ databases">
        <title>Complete sequence of Clostridium clariflavum DSM 19732.</title>
        <authorList>
            <consortium name="US DOE Joint Genome Institute"/>
            <person name="Lucas S."/>
            <person name="Han J."/>
            <person name="Lapidus A."/>
            <person name="Cheng J.-F."/>
            <person name="Goodwin L."/>
            <person name="Pitluck S."/>
            <person name="Peters L."/>
            <person name="Teshima H."/>
            <person name="Detter J.C."/>
            <person name="Han C."/>
            <person name="Tapia R."/>
            <person name="Land M."/>
            <person name="Hauser L."/>
            <person name="Kyrpides N."/>
            <person name="Ivanova N."/>
            <person name="Pagani I."/>
            <person name="Kitzmiller T."/>
            <person name="Lynd L."/>
            <person name="Izquierdo J."/>
            <person name="Woyke T."/>
        </authorList>
    </citation>
    <scope>NUCLEOTIDE SEQUENCE [LARGE SCALE GENOMIC DNA]</scope>
    <source>
        <strain evidence="5">DSM 19732 / NBRC 101661 / EBR45</strain>
    </source>
</reference>
<dbReference type="PANTHER" id="PTHR47245:SF2">
    <property type="entry name" value="PEPTIDYL-PROLYL CIS-TRANS ISOMERASE HP_0175-RELATED"/>
    <property type="match status" value="1"/>
</dbReference>
<dbReference type="SUPFAM" id="SSF109998">
    <property type="entry name" value="Triger factor/SurA peptide-binding domain-like"/>
    <property type="match status" value="1"/>
</dbReference>
<protein>
    <submittedName>
        <fullName evidence="4">Parvulin-like peptidyl-prolyl isomerase</fullName>
    </submittedName>
</protein>
<dbReference type="SUPFAM" id="SSF54534">
    <property type="entry name" value="FKBP-like"/>
    <property type="match status" value="1"/>
</dbReference>
<dbReference type="AlphaFoldDB" id="G8LUU3"/>
<accession>G8LUU3</accession>